<evidence type="ECO:0000313" key="2">
    <source>
        <dbReference type="EMBL" id="CAF1059835.1"/>
    </source>
</evidence>
<dbReference type="EMBL" id="CAJNOC010005710">
    <property type="protein sequence ID" value="CAF1059835.1"/>
    <property type="molecule type" value="Genomic_DNA"/>
</dbReference>
<organism evidence="2 3">
    <name type="scientific">Brachionus calyciflorus</name>
    <dbReference type="NCBI Taxonomy" id="104777"/>
    <lineage>
        <taxon>Eukaryota</taxon>
        <taxon>Metazoa</taxon>
        <taxon>Spiralia</taxon>
        <taxon>Gnathifera</taxon>
        <taxon>Rotifera</taxon>
        <taxon>Eurotatoria</taxon>
        <taxon>Monogononta</taxon>
        <taxon>Pseudotrocha</taxon>
        <taxon>Ploima</taxon>
        <taxon>Brachionidae</taxon>
        <taxon>Brachionus</taxon>
    </lineage>
</organism>
<reference evidence="2" key="1">
    <citation type="submission" date="2021-02" db="EMBL/GenBank/DDBJ databases">
        <authorList>
            <person name="Nowell W R."/>
        </authorList>
    </citation>
    <scope>NUCLEOTIDE SEQUENCE</scope>
    <source>
        <strain evidence="2">Ploen Becks lab</strain>
    </source>
</reference>
<gene>
    <name evidence="1" type="ORF">OXX778_LOCUS13106</name>
    <name evidence="2" type="ORF">OXX778_LOCUS19230</name>
</gene>
<sequence>MDDRMMATSYRFEKNKGIENSKRSAQEARIALLEDQAREELFITKKNQQAFKAVWNDNFDVLNENFRSQNFNKNLHEDLKIIKKANIMVRRDALKRLYHQDYVLYEAELKKLGLCIHKERI</sequence>
<dbReference type="Proteomes" id="UP000663879">
    <property type="component" value="Unassembled WGS sequence"/>
</dbReference>
<evidence type="ECO:0000313" key="3">
    <source>
        <dbReference type="Proteomes" id="UP000663879"/>
    </source>
</evidence>
<dbReference type="InterPro" id="IPR029375">
    <property type="entry name" value="CFAP141"/>
</dbReference>
<dbReference type="Pfam" id="PF15104">
    <property type="entry name" value="CFAP141"/>
    <property type="match status" value="1"/>
</dbReference>
<proteinExistence type="predicted"/>
<dbReference type="EMBL" id="CAJNOC010002464">
    <property type="protein sequence ID" value="CAF0934794.1"/>
    <property type="molecule type" value="Genomic_DNA"/>
</dbReference>
<evidence type="ECO:0000313" key="1">
    <source>
        <dbReference type="EMBL" id="CAF0934794.1"/>
    </source>
</evidence>
<dbReference type="OrthoDB" id="10005173at2759"/>
<dbReference type="AlphaFoldDB" id="A0A814L404"/>
<keyword evidence="3" id="KW-1185">Reference proteome</keyword>
<name>A0A814L404_9BILA</name>
<protein>
    <submittedName>
        <fullName evidence="2">Uncharacterized protein</fullName>
    </submittedName>
</protein>
<accession>A0A814L404</accession>
<comment type="caution">
    <text evidence="2">The sequence shown here is derived from an EMBL/GenBank/DDBJ whole genome shotgun (WGS) entry which is preliminary data.</text>
</comment>